<dbReference type="PANTHER" id="PTHR38342">
    <property type="entry name" value="SLR5037 PROTEIN"/>
    <property type="match status" value="1"/>
</dbReference>
<dbReference type="AlphaFoldDB" id="A0A8H2K554"/>
<comment type="caution">
    <text evidence="2">The sequence shown here is derived from an EMBL/GenBank/DDBJ whole genome shotgun (WGS) entry which is preliminary data.</text>
</comment>
<feature type="domain" description="DUF302" evidence="1">
    <location>
        <begin position="35"/>
        <end position="103"/>
    </location>
</feature>
<dbReference type="Pfam" id="PF03625">
    <property type="entry name" value="DUF302"/>
    <property type="match status" value="1"/>
</dbReference>
<dbReference type="RefSeq" id="WP_141989438.1">
    <property type="nucleotide sequence ID" value="NZ_VFRA01000001.1"/>
</dbReference>
<dbReference type="InterPro" id="IPR035923">
    <property type="entry name" value="TT1751-like_sf"/>
</dbReference>
<sequence>MNYAHTITVSLPYEEAVSRVKQELEHQGFGVLTEIDIHSTFEAKLGVESAQTLGDYVILGACNPVLAEQALAAEPDLGLLLPCNVVIRRSPSAHTTTIQAINPQTMVQLSAAPEIQNVADHADERLLAALAALEEESSSK</sequence>
<dbReference type="EMBL" id="VFRA01000001">
    <property type="protein sequence ID" value="TQO18889.1"/>
    <property type="molecule type" value="Genomic_DNA"/>
</dbReference>
<dbReference type="Proteomes" id="UP000316560">
    <property type="component" value="Unassembled WGS sequence"/>
</dbReference>
<evidence type="ECO:0000259" key="1">
    <source>
        <dbReference type="Pfam" id="PF03625"/>
    </source>
</evidence>
<keyword evidence="3" id="KW-1185">Reference proteome</keyword>
<evidence type="ECO:0000313" key="3">
    <source>
        <dbReference type="Proteomes" id="UP000316560"/>
    </source>
</evidence>
<organism evidence="2 3">
    <name type="scientific">Rhodoglobus vestalii</name>
    <dbReference type="NCBI Taxonomy" id="193384"/>
    <lineage>
        <taxon>Bacteria</taxon>
        <taxon>Bacillati</taxon>
        <taxon>Actinomycetota</taxon>
        <taxon>Actinomycetes</taxon>
        <taxon>Micrococcales</taxon>
        <taxon>Microbacteriaceae</taxon>
        <taxon>Rhodoglobus</taxon>
    </lineage>
</organism>
<proteinExistence type="predicted"/>
<dbReference type="OrthoDB" id="9791067at2"/>
<dbReference type="PIRSF" id="PIRSF021774">
    <property type="entry name" value="UCP021774"/>
    <property type="match status" value="1"/>
</dbReference>
<dbReference type="InterPro" id="IPR005180">
    <property type="entry name" value="DUF302"/>
</dbReference>
<dbReference type="Gene3D" id="3.30.310.70">
    <property type="entry name" value="TT1751-like domain"/>
    <property type="match status" value="1"/>
</dbReference>
<gene>
    <name evidence="2" type="ORF">FB472_0417</name>
</gene>
<name>A0A8H2K554_9MICO</name>
<dbReference type="InterPro" id="IPR016796">
    <property type="entry name" value="UCP021774"/>
</dbReference>
<dbReference type="SUPFAM" id="SSF103247">
    <property type="entry name" value="TT1751-like"/>
    <property type="match status" value="1"/>
</dbReference>
<evidence type="ECO:0000313" key="2">
    <source>
        <dbReference type="EMBL" id="TQO18889.1"/>
    </source>
</evidence>
<protein>
    <submittedName>
        <fullName evidence="2">Uncharacterized protein (DUF302 family)</fullName>
    </submittedName>
</protein>
<dbReference type="PANTHER" id="PTHR38342:SF1">
    <property type="entry name" value="SLR5037 PROTEIN"/>
    <property type="match status" value="1"/>
</dbReference>
<accession>A0A8H2K554</accession>
<reference evidence="2 3" key="1">
    <citation type="submission" date="2019-06" db="EMBL/GenBank/DDBJ databases">
        <title>Sequencing the genomes of 1000 actinobacteria strains.</title>
        <authorList>
            <person name="Klenk H.-P."/>
        </authorList>
    </citation>
    <scope>NUCLEOTIDE SEQUENCE [LARGE SCALE GENOMIC DNA]</scope>
    <source>
        <strain evidence="2 3">DSM 21947</strain>
    </source>
</reference>
<dbReference type="CDD" id="cd14797">
    <property type="entry name" value="DUF302"/>
    <property type="match status" value="1"/>
</dbReference>